<reference evidence="4 5" key="1">
    <citation type="submission" date="2018-02" db="EMBL/GenBank/DDBJ databases">
        <title>Lelliotia aquatilis sp. nov., isolated from drinking water.</title>
        <authorList>
            <person name="Kaempfer P."/>
            <person name="Glaeser S."/>
            <person name="Exner M."/>
            <person name="Doijad S."/>
            <person name="Chakraborty T."/>
        </authorList>
    </citation>
    <scope>NUCLEOTIDE SEQUENCE [LARGE SCALE GENOMIC DNA]</scope>
    <source>
        <strain evidence="4 5">6331-17</strain>
    </source>
</reference>
<dbReference type="InterPro" id="IPR043680">
    <property type="entry name" value="GpH_LAMBDA"/>
</dbReference>
<gene>
    <name evidence="4" type="ORF">C3712_08485</name>
</gene>
<feature type="domain" description="Bacteriophage tail tape measure N-terminal" evidence="2">
    <location>
        <begin position="198"/>
        <end position="396"/>
    </location>
</feature>
<feature type="coiled-coil region" evidence="1">
    <location>
        <begin position="49"/>
        <end position="96"/>
    </location>
</feature>
<dbReference type="RefSeq" id="WP_103948508.1">
    <property type="nucleotide sequence ID" value="NZ_PQVT01000004.1"/>
</dbReference>
<feature type="coiled-coil region" evidence="1">
    <location>
        <begin position="560"/>
        <end position="587"/>
    </location>
</feature>
<name>A0ABX5A5F3_9ENTR</name>
<evidence type="ECO:0000259" key="2">
    <source>
        <dbReference type="Pfam" id="PF06791"/>
    </source>
</evidence>
<feature type="domain" description="Bacteriophage tail tape measure C-terminal" evidence="3">
    <location>
        <begin position="792"/>
        <end position="865"/>
    </location>
</feature>
<dbReference type="EMBL" id="PQVW01000004">
    <property type="protein sequence ID" value="POZ24231.1"/>
    <property type="molecule type" value="Genomic_DNA"/>
</dbReference>
<dbReference type="Pfam" id="PF09718">
    <property type="entry name" value="Tape_meas_lam_C"/>
    <property type="match status" value="1"/>
</dbReference>
<dbReference type="InterPro" id="IPR006431">
    <property type="entry name" value="Phage_tape_meas_C"/>
</dbReference>
<keyword evidence="5" id="KW-1185">Reference proteome</keyword>
<accession>A0ABX5A5F3</accession>
<proteinExistence type="inferred from homology"/>
<evidence type="ECO:0000313" key="4">
    <source>
        <dbReference type="EMBL" id="POZ24231.1"/>
    </source>
</evidence>
<sequence length="1019" mass="110198">MSNDIATISLRVNTSELERGNRELERFQDTATTAADKADDLNSTFRTGVDNQKKNSESLKQQRQELQNLLNKISPVNKALDELDSIQETLAKYRGKGLVDDEDFTRYNSVLETTRTKLAQVMEAETAEGRARIEQAQAAQRAAASGKTFIASLEEQTATIGKTRAEILELKAAQLGVTQQAAPMIAKLKEQENVWRNGAISAGQYRNAMRYLPMQMTDIATSLASGMPIYMVAIQQGGQLRDTFGGVGNALKAILSLVTPAKLALGGMIGVAGLLVAAWYKGSQEASEYNKQLILTGNYAGKTATQLSALAKSLSGGGINQYAASSVLAQVVGSGKFDANKLETVSRAAVAMEQATGQAVDKTIANFQKLYAEPTQASQELNNQLHYLTAAQFEYIASLERRGDKEAAGQAAADAYSQAEQRRSQQILANLGLVEKAALAARNAFKGMWDELLNIGRPEAPQDMLARMQADLADRESKLLPERQKMGYGYSYDTSSQDRDYDNRRRAQLAAIASLKAQINPMLGAITLQNDLNGAISAGKEINEDAISAQQIMNRYLDAGTEAAEKRRQAQDELNKAIAENAKAAKNGTATLWTAEDVAKARAGIEKLYRDPKTPTAKGETVSSGMRAEDSAQSELLALQAQLYALQKHKDLNDTISQQRKNLWTTEARFQVLEEASRTRSLTKQEQSLLASKDQVLQLARQKALLGDQITAQEQLNKRMDTAQKYTTQMSEKQAALTGGAGMSDRQAQRELANSHLAAGWKNAGGTLNDDGYQKQLKAASDYYDAEDRLRGDWLTGAKKGWTEFEDNATYVYGQMQNISQSAFTGMASTLTDFFTTGKASFTDFLTTFLKGIAQMLVQLAMVNSMKSAFGGTAVGAFFGFSQGGLVPAFDSGGYTGDGGKYQPKGVVHGGEFVFTKEATSAIGVGNLYAMMRGAQGYANGGYVGNAAMYGLQNAHSGGLTVNMGGIEIAPDSKRQDGVKPTLDTNAIMRQLKPVVLSVISEQASKPGTPLWNAIKGKR</sequence>
<dbReference type="InterPro" id="IPR009628">
    <property type="entry name" value="Phage_tape_measure_N"/>
</dbReference>
<comment type="caution">
    <text evidence="4">The sequence shown here is derived from an EMBL/GenBank/DDBJ whole genome shotgun (WGS) entry which is preliminary data.</text>
</comment>
<evidence type="ECO:0000256" key="1">
    <source>
        <dbReference type="SAM" id="Coils"/>
    </source>
</evidence>
<organism evidence="4 5">
    <name type="scientific">Lelliottia aquatilis</name>
    <dbReference type="NCBI Taxonomy" id="2080838"/>
    <lineage>
        <taxon>Bacteria</taxon>
        <taxon>Pseudomonadati</taxon>
        <taxon>Pseudomonadota</taxon>
        <taxon>Gammaproteobacteria</taxon>
        <taxon>Enterobacterales</taxon>
        <taxon>Enterobacteriaceae</taxon>
        <taxon>Lelliottia</taxon>
    </lineage>
</organism>
<keyword evidence="1" id="KW-0175">Coiled coil</keyword>
<dbReference type="Proteomes" id="UP000237025">
    <property type="component" value="Unassembled WGS sequence"/>
</dbReference>
<protein>
    <submittedName>
        <fullName evidence="4">Phage tail tape measure protein</fullName>
    </submittedName>
</protein>
<dbReference type="HAMAP" id="MF_04138">
    <property type="entry name" value="TMP_LAMBDA"/>
    <property type="match status" value="1"/>
</dbReference>
<dbReference type="NCBIfam" id="TIGR01541">
    <property type="entry name" value="tape_meas_lam_C"/>
    <property type="match status" value="1"/>
</dbReference>
<dbReference type="Pfam" id="PF06791">
    <property type="entry name" value="TMP_2"/>
    <property type="match status" value="1"/>
</dbReference>
<evidence type="ECO:0000313" key="5">
    <source>
        <dbReference type="Proteomes" id="UP000237025"/>
    </source>
</evidence>
<evidence type="ECO:0000259" key="3">
    <source>
        <dbReference type="Pfam" id="PF09718"/>
    </source>
</evidence>